<name>A0A0W0XY76_9GAMM</name>
<keyword evidence="2" id="KW-1185">Reference proteome</keyword>
<evidence type="ECO:0008006" key="3">
    <source>
        <dbReference type="Google" id="ProtNLM"/>
    </source>
</evidence>
<evidence type="ECO:0000313" key="1">
    <source>
        <dbReference type="EMBL" id="KTD49530.1"/>
    </source>
</evidence>
<dbReference type="RefSeq" id="WP_058530748.1">
    <property type="nucleotide sequence ID" value="NZ_CAAAIN010000011.1"/>
</dbReference>
<dbReference type="Proteomes" id="UP000054608">
    <property type="component" value="Unassembled WGS sequence"/>
</dbReference>
<protein>
    <recommendedName>
        <fullName evidence="3">Glycosyl transferases group 1</fullName>
    </recommendedName>
</protein>
<evidence type="ECO:0000313" key="2">
    <source>
        <dbReference type="Proteomes" id="UP000054608"/>
    </source>
</evidence>
<comment type="caution">
    <text evidence="1">The sequence shown here is derived from an EMBL/GenBank/DDBJ whole genome shotgun (WGS) entry which is preliminary data.</text>
</comment>
<dbReference type="EMBL" id="LNYT01000006">
    <property type="protein sequence ID" value="KTD49530.1"/>
    <property type="molecule type" value="Genomic_DNA"/>
</dbReference>
<dbReference type="PATRIC" id="fig|458.5.peg.653"/>
<dbReference type="OrthoDB" id="8641800at2"/>
<gene>
    <name evidence="1" type="ORF">Lrub_0629</name>
</gene>
<reference evidence="1 2" key="1">
    <citation type="submission" date="2015-11" db="EMBL/GenBank/DDBJ databases">
        <title>Genomic analysis of 38 Legionella species identifies large and diverse effector repertoires.</title>
        <authorList>
            <person name="Burstein D."/>
            <person name="Amaro F."/>
            <person name="Zusman T."/>
            <person name="Lifshitz Z."/>
            <person name="Cohen O."/>
            <person name="Gilbert J.A."/>
            <person name="Pupko T."/>
            <person name="Shuman H.A."/>
            <person name="Segal G."/>
        </authorList>
    </citation>
    <scope>NUCLEOTIDE SEQUENCE [LARGE SCALE GENOMIC DNA]</scope>
    <source>
        <strain evidence="1 2">WA-270A-C2</strain>
    </source>
</reference>
<dbReference type="STRING" id="458.Lrub_0629"/>
<dbReference type="AlphaFoldDB" id="A0A0W0XY76"/>
<sequence>MKLNILFLCNRPLLGNDANTIVDHIDAFKDYSSHKIWVHSGMGDISSKLDFNKFDVIIIHYSLCILNDHYLSEKAKKRIADYKGLKIIFVQDEYRQINTMRQELKSLNVDVLFSCFCEEEIKRIYPEDELPGVSKYNNLTGYIPKRLLDYDNVKPVLDRSIHVGYRGRRLPFWYGELGFEKWDIVEKWKKHTTHEKLKVDISYNENDRIYGENWIKFIGNCKATLGVESGASVMDFTGELEKKIDKYQFLHPRVTFHQVQAMFLKEHEGKYYLNQISPRCFEAIALKTALVLYEGNYSGILKPERHYIELKKDFSNIHEVLEKIKDDDYLQRIVDRAYQEIALNPQYHYSAFIEKVDHLISREFTARNKSTVHTFYTEDQFRKHVQYISLKTIFYKSSLSMYQKMPVNIKFLIKLLLRPRNTIRMIGKKLF</sequence>
<organism evidence="1 2">
    <name type="scientific">Legionella rubrilucens</name>
    <dbReference type="NCBI Taxonomy" id="458"/>
    <lineage>
        <taxon>Bacteria</taxon>
        <taxon>Pseudomonadati</taxon>
        <taxon>Pseudomonadota</taxon>
        <taxon>Gammaproteobacteria</taxon>
        <taxon>Legionellales</taxon>
        <taxon>Legionellaceae</taxon>
        <taxon>Legionella</taxon>
    </lineage>
</organism>
<proteinExistence type="predicted"/>
<accession>A0A0W0XY76</accession>